<dbReference type="KEGG" id="sla:SERLADRAFT_457166"/>
<gene>
    <name evidence="1" type="ORF">SERLADRAFT_457166</name>
</gene>
<organism>
    <name type="scientific">Serpula lacrymans var. lacrymans (strain S7.9)</name>
    <name type="common">Dry rot fungus</name>
    <dbReference type="NCBI Taxonomy" id="578457"/>
    <lineage>
        <taxon>Eukaryota</taxon>
        <taxon>Fungi</taxon>
        <taxon>Dikarya</taxon>
        <taxon>Basidiomycota</taxon>
        <taxon>Agaricomycotina</taxon>
        <taxon>Agaricomycetes</taxon>
        <taxon>Agaricomycetidae</taxon>
        <taxon>Boletales</taxon>
        <taxon>Coniophorineae</taxon>
        <taxon>Serpulaceae</taxon>
        <taxon>Serpula</taxon>
    </lineage>
</organism>
<dbReference type="EMBL" id="GL945429">
    <property type="protein sequence ID" value="EGO29434.1"/>
    <property type="molecule type" value="Genomic_DNA"/>
</dbReference>
<dbReference type="AlphaFoldDB" id="F8NHS4"/>
<reference evidence="1" key="1">
    <citation type="submission" date="2011-04" db="EMBL/GenBank/DDBJ databases">
        <title>Evolution of plant cell wall degrading machinery underlies the functional diversity of forest fungi.</title>
        <authorList>
            <consortium name="US DOE Joint Genome Institute (JGI-PGF)"/>
            <person name="Eastwood D.C."/>
            <person name="Floudas D."/>
            <person name="Binder M."/>
            <person name="Majcherczyk A."/>
            <person name="Schneider P."/>
            <person name="Aerts A."/>
            <person name="Asiegbu F.O."/>
            <person name="Baker S.E."/>
            <person name="Barry K."/>
            <person name="Bendiksby M."/>
            <person name="Blumentritt M."/>
            <person name="Coutinho P.M."/>
            <person name="Cullen D."/>
            <person name="Cullen D."/>
            <person name="Gathman A."/>
            <person name="Goodell B."/>
            <person name="Henrissat B."/>
            <person name="Ihrmark K."/>
            <person name="Kauserud H."/>
            <person name="Kohler A."/>
            <person name="LaButti K."/>
            <person name="Lapidus A."/>
            <person name="Lavin J.L."/>
            <person name="Lee Y.-H."/>
            <person name="Lindquist E."/>
            <person name="Lilly W."/>
            <person name="Lucas S."/>
            <person name="Morin E."/>
            <person name="Murat C."/>
            <person name="Oguiza J.A."/>
            <person name="Park J."/>
            <person name="Pisabarro A.G."/>
            <person name="Riley R."/>
            <person name="Rosling A."/>
            <person name="Salamov A."/>
            <person name="Schmidt O."/>
            <person name="Schmutz J."/>
            <person name="Skrede I."/>
            <person name="Stenlid J."/>
            <person name="Wiebenga A."/>
            <person name="Xie X."/>
            <person name="Kues U."/>
            <person name="Hibbett D.S."/>
            <person name="Hoffmeister D."/>
            <person name="Hogberg N."/>
            <person name="Martin F."/>
            <person name="Grigoriev I.V."/>
            <person name="Watkinson S.C."/>
        </authorList>
    </citation>
    <scope>NUCLEOTIDE SEQUENCE</scope>
    <source>
        <strain evidence="1">S7.9</strain>
    </source>
</reference>
<dbReference type="RefSeq" id="XP_007313676.1">
    <property type="nucleotide sequence ID" value="XM_007313614.1"/>
</dbReference>
<dbReference type="Proteomes" id="UP000008064">
    <property type="component" value="Unassembled WGS sequence"/>
</dbReference>
<proteinExistence type="predicted"/>
<evidence type="ECO:0000313" key="1">
    <source>
        <dbReference type="EMBL" id="EGO29434.1"/>
    </source>
</evidence>
<name>F8NHS4_SERL9</name>
<protein>
    <submittedName>
        <fullName evidence="1">Uncharacterized protein</fullName>
    </submittedName>
</protein>
<accession>F8NHS4</accession>
<dbReference type="HOGENOM" id="CLU_2414642_0_0_1"/>
<dbReference type="GeneID" id="18817476"/>
<sequence>MLTFTGRTTHDAGKPFLGTCSRADATAHMHLETQMSCLLVTFRRASELTRAKFAHISPARSRESLQGAQYLGPQLFKGRTLHLLLLNTPSVQ</sequence>